<reference evidence="3 4" key="1">
    <citation type="submission" date="2018-03" db="EMBL/GenBank/DDBJ databases">
        <title>Comparative genomics illustrates the genes involved in a hyperalkaliphilic mechanisms of Serpentinomonas isolated from highly-alkaline calcium-rich serpentinized springs.</title>
        <authorList>
            <person name="Suzuki S."/>
            <person name="Ishii S."/>
            <person name="Walworth N."/>
            <person name="Bird L."/>
            <person name="Kuenen J.G."/>
            <person name="Nealson K.H."/>
        </authorList>
    </citation>
    <scope>NUCLEOTIDE SEQUENCE [LARGE SCALE GENOMIC DNA]</scope>
    <source>
        <strain evidence="3 4">P1</strain>
    </source>
</reference>
<dbReference type="Proteomes" id="UP000238589">
    <property type="component" value="Unassembled WGS sequence"/>
</dbReference>
<organism evidence="3 4">
    <name type="scientific">Malikia granosa</name>
    <dbReference type="NCBI Taxonomy" id="263067"/>
    <lineage>
        <taxon>Bacteria</taxon>
        <taxon>Pseudomonadati</taxon>
        <taxon>Pseudomonadota</taxon>
        <taxon>Betaproteobacteria</taxon>
        <taxon>Burkholderiales</taxon>
        <taxon>Comamonadaceae</taxon>
        <taxon>Malikia</taxon>
    </lineage>
</organism>
<feature type="signal peptide" evidence="2">
    <location>
        <begin position="1"/>
        <end position="24"/>
    </location>
</feature>
<proteinExistence type="predicted"/>
<accession>A0A2S9K313</accession>
<gene>
    <name evidence="3" type="ORF">C6P64_12745</name>
</gene>
<comment type="caution">
    <text evidence="3">The sequence shown here is derived from an EMBL/GenBank/DDBJ whole genome shotgun (WGS) entry which is preliminary data.</text>
</comment>
<feature type="region of interest" description="Disordered" evidence="1">
    <location>
        <begin position="109"/>
        <end position="134"/>
    </location>
</feature>
<dbReference type="RefSeq" id="WP_105748942.1">
    <property type="nucleotide sequence ID" value="NZ_PVLQ01000047.1"/>
</dbReference>
<feature type="chain" id="PRO_5015536727" evidence="2">
    <location>
        <begin position="25"/>
        <end position="134"/>
    </location>
</feature>
<evidence type="ECO:0000313" key="3">
    <source>
        <dbReference type="EMBL" id="PRD64774.1"/>
    </source>
</evidence>
<protein>
    <submittedName>
        <fullName evidence="3">Uncharacterized protein</fullName>
    </submittedName>
</protein>
<evidence type="ECO:0000256" key="1">
    <source>
        <dbReference type="SAM" id="MobiDB-lite"/>
    </source>
</evidence>
<keyword evidence="2" id="KW-0732">Signal</keyword>
<name>A0A2S9K313_9BURK</name>
<evidence type="ECO:0000313" key="4">
    <source>
        <dbReference type="Proteomes" id="UP000238589"/>
    </source>
</evidence>
<dbReference type="EMBL" id="PVLQ01000047">
    <property type="protein sequence ID" value="PRD64774.1"/>
    <property type="molecule type" value="Genomic_DNA"/>
</dbReference>
<dbReference type="AlphaFoldDB" id="A0A2S9K313"/>
<sequence>MPTKHPLKAACAAALILLPALSWAQPATDQLQRQFPDQARRGVLRVTAPPDILLDGKPDRLSPGARIRSTDRRIVLPQQLVGQELQVNYRRESLGLVHEVWLLTPAEQAEHRAGKGDGVQRNYRFASEADPSAN</sequence>
<dbReference type="OrthoDB" id="7019622at2"/>
<evidence type="ECO:0000256" key="2">
    <source>
        <dbReference type="SAM" id="SignalP"/>
    </source>
</evidence>
<keyword evidence="4" id="KW-1185">Reference proteome</keyword>